<accession>A0A9Q8T8H6</accession>
<protein>
    <submittedName>
        <fullName evidence="2">Uncharacterized protein</fullName>
    </submittedName>
</protein>
<dbReference type="AlphaFoldDB" id="A0A9Q8T8H6"/>
<dbReference type="Proteomes" id="UP000830671">
    <property type="component" value="Chromosome 9"/>
</dbReference>
<evidence type="ECO:0000313" key="3">
    <source>
        <dbReference type="Proteomes" id="UP000830671"/>
    </source>
</evidence>
<dbReference type="GeneID" id="73350721"/>
<gene>
    <name evidence="2" type="ORF">CLUP02_16793</name>
</gene>
<feature type="compositionally biased region" description="Basic and acidic residues" evidence="1">
    <location>
        <begin position="75"/>
        <end position="84"/>
    </location>
</feature>
<sequence>MKRKISLRMKRLEAKRLPSRRVMILDAGGGRARHSRDVAMMFHRTRREAASRVCRRADDPERMLIGGGGGGGQEIEMRDDKAGEEQGGAKPDVSVPPCRRIVRKAGS</sequence>
<feature type="region of interest" description="Disordered" evidence="1">
    <location>
        <begin position="60"/>
        <end position="107"/>
    </location>
</feature>
<organism evidence="2 3">
    <name type="scientific">Colletotrichum lupini</name>
    <dbReference type="NCBI Taxonomy" id="145971"/>
    <lineage>
        <taxon>Eukaryota</taxon>
        <taxon>Fungi</taxon>
        <taxon>Dikarya</taxon>
        <taxon>Ascomycota</taxon>
        <taxon>Pezizomycotina</taxon>
        <taxon>Sordariomycetes</taxon>
        <taxon>Hypocreomycetidae</taxon>
        <taxon>Glomerellales</taxon>
        <taxon>Glomerellaceae</taxon>
        <taxon>Colletotrichum</taxon>
        <taxon>Colletotrichum acutatum species complex</taxon>
    </lineage>
</organism>
<name>A0A9Q8T8H6_9PEZI</name>
<evidence type="ECO:0000256" key="1">
    <source>
        <dbReference type="SAM" id="MobiDB-lite"/>
    </source>
</evidence>
<reference evidence="2" key="1">
    <citation type="journal article" date="2021" name="Mol. Plant Microbe Interact.">
        <title>Complete Genome Sequence of the Plant-Pathogenic Fungus Colletotrichum lupini.</title>
        <authorList>
            <person name="Baroncelli R."/>
            <person name="Pensec F."/>
            <person name="Da Lio D."/>
            <person name="Boufleur T."/>
            <person name="Vicente I."/>
            <person name="Sarrocco S."/>
            <person name="Picot A."/>
            <person name="Baraldi E."/>
            <person name="Sukno S."/>
            <person name="Thon M."/>
            <person name="Le Floch G."/>
        </authorList>
    </citation>
    <scope>NUCLEOTIDE SEQUENCE</scope>
    <source>
        <strain evidence="2">IMI 504893</strain>
    </source>
</reference>
<dbReference type="RefSeq" id="XP_049152858.1">
    <property type="nucleotide sequence ID" value="XM_049295711.1"/>
</dbReference>
<keyword evidence="3" id="KW-1185">Reference proteome</keyword>
<proteinExistence type="predicted"/>
<evidence type="ECO:0000313" key="2">
    <source>
        <dbReference type="EMBL" id="UQC91259.1"/>
    </source>
</evidence>
<dbReference type="KEGG" id="clup:CLUP02_16793"/>
<dbReference type="EMBL" id="CP019481">
    <property type="protein sequence ID" value="UQC91259.1"/>
    <property type="molecule type" value="Genomic_DNA"/>
</dbReference>